<comment type="similarity">
    <text evidence="2">Belongs to the binding-protein-dependent transport system permease family. FecCD subfamily.</text>
</comment>
<sequence length="334" mass="35579">MGQYARMMTAGSVLAVLFFILSLSVGRFYVPFDQVAAILASKFIEIPVTWDASMYNVVMVIRLPRVLGDILVGVALAVSGAAYQGVFRNDLVSPDLLGVSQGSSVGACLGILAHLTLGGTAVAAFLGGIAAVTMTLMLPKLVQSRSRIVLVLCGIIVSGFMAAVIGLLKYLADPDTELADIVYWQLGSLAKVSWDNLLYVTPIIVFTPAGLLAMRWRMNVLSLSDQEAASLGVNVQRERLAVIALATLLTASAVCLSGTIGWIGLILPHLARILVGGNHAHLLPATAVLATSFLMLADLLARTLTSAEVPLGILCGFVGTPFFAWILYRQRRYF</sequence>
<dbReference type="Proteomes" id="UP000515480">
    <property type="component" value="Chromosome"/>
</dbReference>
<evidence type="ECO:0000256" key="6">
    <source>
        <dbReference type="ARBA" id="ARBA00022989"/>
    </source>
</evidence>
<evidence type="ECO:0000256" key="3">
    <source>
        <dbReference type="ARBA" id="ARBA00022448"/>
    </source>
</evidence>
<dbReference type="InterPro" id="IPR000522">
    <property type="entry name" value="ABC_transptr_permease_BtuC"/>
</dbReference>
<evidence type="ECO:0000256" key="7">
    <source>
        <dbReference type="ARBA" id="ARBA00023136"/>
    </source>
</evidence>
<dbReference type="GO" id="GO:0022857">
    <property type="term" value="F:transmembrane transporter activity"/>
    <property type="evidence" value="ECO:0007669"/>
    <property type="project" value="InterPro"/>
</dbReference>
<protein>
    <submittedName>
        <fullName evidence="9">Iron ABC transporter permease</fullName>
    </submittedName>
</protein>
<dbReference type="PANTHER" id="PTHR30472:SF70">
    <property type="entry name" value="MOLYBDATE IMPORT SYSTEM PERMEASE PROTEIN MOLB"/>
    <property type="match status" value="1"/>
</dbReference>
<evidence type="ECO:0000256" key="8">
    <source>
        <dbReference type="SAM" id="Phobius"/>
    </source>
</evidence>
<dbReference type="KEGG" id="stim:H1B31_03780"/>
<name>A0A7G7VLS1_9FIRM</name>
<dbReference type="GO" id="GO:0005886">
    <property type="term" value="C:plasma membrane"/>
    <property type="evidence" value="ECO:0007669"/>
    <property type="project" value="UniProtKB-SubCell"/>
</dbReference>
<keyword evidence="3" id="KW-0813">Transport</keyword>
<dbReference type="RefSeq" id="WP_185980955.1">
    <property type="nucleotide sequence ID" value="NZ_CP060204.1"/>
</dbReference>
<feature type="transmembrane region" description="Helical" evidence="8">
    <location>
        <begin position="309"/>
        <end position="328"/>
    </location>
</feature>
<dbReference type="SUPFAM" id="SSF81345">
    <property type="entry name" value="ABC transporter involved in vitamin B12 uptake, BtuC"/>
    <property type="match status" value="1"/>
</dbReference>
<accession>A0A7G7VLS1</accession>
<keyword evidence="10" id="KW-1185">Reference proteome</keyword>
<organism evidence="9 10">
    <name type="scientific">Selenomonas timonae</name>
    <dbReference type="NCBI Taxonomy" id="2754044"/>
    <lineage>
        <taxon>Bacteria</taxon>
        <taxon>Bacillati</taxon>
        <taxon>Bacillota</taxon>
        <taxon>Negativicutes</taxon>
        <taxon>Selenomonadales</taxon>
        <taxon>Selenomonadaceae</taxon>
        <taxon>Selenomonas</taxon>
    </lineage>
</organism>
<evidence type="ECO:0000256" key="2">
    <source>
        <dbReference type="ARBA" id="ARBA00007935"/>
    </source>
</evidence>
<evidence type="ECO:0000256" key="5">
    <source>
        <dbReference type="ARBA" id="ARBA00022692"/>
    </source>
</evidence>
<evidence type="ECO:0000313" key="10">
    <source>
        <dbReference type="Proteomes" id="UP000515480"/>
    </source>
</evidence>
<feature type="transmembrane region" description="Helical" evidence="8">
    <location>
        <begin position="66"/>
        <end position="83"/>
    </location>
</feature>
<feature type="transmembrane region" description="Helical" evidence="8">
    <location>
        <begin position="240"/>
        <end position="267"/>
    </location>
</feature>
<comment type="subcellular location">
    <subcellularLocation>
        <location evidence="1">Cell membrane</location>
        <topology evidence="1">Multi-pass membrane protein</topology>
    </subcellularLocation>
</comment>
<dbReference type="GO" id="GO:0033214">
    <property type="term" value="P:siderophore-iron import into cell"/>
    <property type="evidence" value="ECO:0007669"/>
    <property type="project" value="TreeGrafter"/>
</dbReference>
<evidence type="ECO:0000256" key="1">
    <source>
        <dbReference type="ARBA" id="ARBA00004651"/>
    </source>
</evidence>
<feature type="transmembrane region" description="Helical" evidence="8">
    <location>
        <begin position="103"/>
        <end position="136"/>
    </location>
</feature>
<keyword evidence="4" id="KW-1003">Cell membrane</keyword>
<keyword evidence="5 8" id="KW-0812">Transmembrane</keyword>
<dbReference type="Gene3D" id="1.10.3470.10">
    <property type="entry name" value="ABC transporter involved in vitamin B12 uptake, BtuC"/>
    <property type="match status" value="1"/>
</dbReference>
<evidence type="ECO:0000256" key="4">
    <source>
        <dbReference type="ARBA" id="ARBA00022475"/>
    </source>
</evidence>
<evidence type="ECO:0000313" key="9">
    <source>
        <dbReference type="EMBL" id="QNH55064.1"/>
    </source>
</evidence>
<proteinExistence type="inferred from homology"/>
<keyword evidence="6 8" id="KW-1133">Transmembrane helix</keyword>
<dbReference type="EMBL" id="CP060204">
    <property type="protein sequence ID" value="QNH55064.1"/>
    <property type="molecule type" value="Genomic_DNA"/>
</dbReference>
<reference evidence="9 10" key="1">
    <citation type="submission" date="2020-07" db="EMBL/GenBank/DDBJ databases">
        <title>Complete genome and description of Selenomonas timonensis sp. nov., a new bacterium isolated from a gingivitis subject.</title>
        <authorList>
            <person name="Antezack A."/>
        </authorList>
    </citation>
    <scope>NUCLEOTIDE SEQUENCE [LARGE SCALE GENOMIC DNA]</scope>
    <source>
        <strain evidence="9 10">Marseille-Q3039</strain>
    </source>
</reference>
<dbReference type="InterPro" id="IPR037294">
    <property type="entry name" value="ABC_BtuC-like"/>
</dbReference>
<dbReference type="FunFam" id="1.10.3470.10:FF:000001">
    <property type="entry name" value="Vitamin B12 ABC transporter permease BtuC"/>
    <property type="match status" value="1"/>
</dbReference>
<feature type="transmembrane region" description="Helical" evidence="8">
    <location>
        <begin position="197"/>
        <end position="214"/>
    </location>
</feature>
<dbReference type="CDD" id="cd06550">
    <property type="entry name" value="TM_ABC_iron-siderophores_like"/>
    <property type="match status" value="1"/>
</dbReference>
<feature type="transmembrane region" description="Helical" evidence="8">
    <location>
        <begin position="279"/>
        <end position="297"/>
    </location>
</feature>
<dbReference type="PANTHER" id="PTHR30472">
    <property type="entry name" value="FERRIC ENTEROBACTIN TRANSPORT SYSTEM PERMEASE PROTEIN"/>
    <property type="match status" value="1"/>
</dbReference>
<gene>
    <name evidence="9" type="ORF">H1B31_03780</name>
</gene>
<dbReference type="AlphaFoldDB" id="A0A7G7VLS1"/>
<feature type="transmembrane region" description="Helical" evidence="8">
    <location>
        <begin position="148"/>
        <end position="168"/>
    </location>
</feature>
<keyword evidence="7 8" id="KW-0472">Membrane</keyword>
<dbReference type="Pfam" id="PF01032">
    <property type="entry name" value="FecCD"/>
    <property type="match status" value="1"/>
</dbReference>